<accession>A0A6J2TH89</accession>
<proteinExistence type="predicted"/>
<evidence type="ECO:0000313" key="4">
    <source>
        <dbReference type="Proteomes" id="UP000504634"/>
    </source>
</evidence>
<protein>
    <submittedName>
        <fullName evidence="5">Dynein regulatory complex subunit 5</fullName>
    </submittedName>
</protein>
<dbReference type="OrthoDB" id="120976at2759"/>
<evidence type="ECO:0000256" key="3">
    <source>
        <dbReference type="ARBA" id="ARBA00023212"/>
    </source>
</evidence>
<sequence length="466" mass="53364">MDFTYCEFPCTVSLDTFKAYFNPNDVKLPKISGKSLLSSQPGLADAAGSNNNECQTNQVKSLRHLVLDAIVENWSEVPLYEQLPRHEDRNYILSQLDVELPLELLSAHISDDYFWERSFQQRWRSATMQLRGRERPWINIYMERHLQEFIENMQTGDYEPEGNVQTTLDICAAYINQLEINQLQPAPPGSDTNDHIPLDYLLANLPDLQRLRLSYCTKTAGCNYQLGCNQLSSRDIALLAKGLSQCHELRSFCIHNTKLAPYQLRLFAHCLDKGCHHLNALSLMHCAIGDAGIRSFMENCTKESFATLTMLDLTNNRITEEGAYILSRTLQHVPLQHLVLRLNPIQSDGAAAIFNTLQVMPIKVLDLGSCSITESITKLFMLLMCQHKTLLEIDLSNNCLGEDFGKHLLKVLGLNKILEHLDLRNTGMSMDMRHKFKTFLLKNVERKKHEALKKMQREKFMAMMQL</sequence>
<evidence type="ECO:0000256" key="2">
    <source>
        <dbReference type="ARBA" id="ARBA00022490"/>
    </source>
</evidence>
<dbReference type="PANTHER" id="PTHR24107">
    <property type="entry name" value="YNEIN REGULATORY COMPLEX SUBUNIT 5"/>
    <property type="match status" value="1"/>
</dbReference>
<dbReference type="InterPro" id="IPR052410">
    <property type="entry name" value="DRC5"/>
</dbReference>
<dbReference type="RefSeq" id="XP_030374810.1">
    <property type="nucleotide sequence ID" value="XM_030518950.1"/>
</dbReference>
<dbReference type="SMART" id="SM00368">
    <property type="entry name" value="LRR_RI"/>
    <property type="match status" value="2"/>
</dbReference>
<dbReference type="AlphaFoldDB" id="A0A6J2TH89"/>
<organism evidence="4 5">
    <name type="scientific">Drosophila lebanonensis</name>
    <name type="common">Fruit fly</name>
    <name type="synonym">Scaptodrosophila lebanonensis</name>
    <dbReference type="NCBI Taxonomy" id="7225"/>
    <lineage>
        <taxon>Eukaryota</taxon>
        <taxon>Metazoa</taxon>
        <taxon>Ecdysozoa</taxon>
        <taxon>Arthropoda</taxon>
        <taxon>Hexapoda</taxon>
        <taxon>Insecta</taxon>
        <taxon>Pterygota</taxon>
        <taxon>Neoptera</taxon>
        <taxon>Endopterygota</taxon>
        <taxon>Diptera</taxon>
        <taxon>Brachycera</taxon>
        <taxon>Muscomorpha</taxon>
        <taxon>Ephydroidea</taxon>
        <taxon>Drosophilidae</taxon>
        <taxon>Scaptodrosophila</taxon>
    </lineage>
</organism>
<name>A0A6J2TH89_DROLE</name>
<evidence type="ECO:0000256" key="1">
    <source>
        <dbReference type="ARBA" id="ARBA00004245"/>
    </source>
</evidence>
<gene>
    <name evidence="5" type="primary">LOC115624319</name>
</gene>
<comment type="subcellular location">
    <subcellularLocation>
        <location evidence="1">Cytoplasm</location>
        <location evidence="1">Cytoskeleton</location>
    </subcellularLocation>
</comment>
<keyword evidence="2" id="KW-0963">Cytoplasm</keyword>
<dbReference type="Gene3D" id="3.80.10.10">
    <property type="entry name" value="Ribonuclease Inhibitor"/>
    <property type="match status" value="1"/>
</dbReference>
<dbReference type="GO" id="GO:0005856">
    <property type="term" value="C:cytoskeleton"/>
    <property type="evidence" value="ECO:0007669"/>
    <property type="project" value="UniProtKB-SubCell"/>
</dbReference>
<dbReference type="GeneID" id="115624319"/>
<dbReference type="InterPro" id="IPR032675">
    <property type="entry name" value="LRR_dom_sf"/>
</dbReference>
<dbReference type="InterPro" id="IPR001611">
    <property type="entry name" value="Leu-rich_rpt"/>
</dbReference>
<reference evidence="5" key="1">
    <citation type="submission" date="2025-08" db="UniProtKB">
        <authorList>
            <consortium name="RefSeq"/>
        </authorList>
    </citation>
    <scope>IDENTIFICATION</scope>
    <source>
        <strain evidence="5">11010-0011.00</strain>
        <tissue evidence="5">Whole body</tissue>
    </source>
</reference>
<evidence type="ECO:0000313" key="5">
    <source>
        <dbReference type="RefSeq" id="XP_030374810.1"/>
    </source>
</evidence>
<dbReference type="Pfam" id="PF13516">
    <property type="entry name" value="LRR_6"/>
    <property type="match status" value="3"/>
</dbReference>
<keyword evidence="3" id="KW-0206">Cytoskeleton</keyword>
<dbReference type="Proteomes" id="UP000504634">
    <property type="component" value="Unplaced"/>
</dbReference>
<dbReference type="PANTHER" id="PTHR24107:SF20">
    <property type="entry name" value="DYNEIN REGULATORY COMPLEX SUBUNIT 5"/>
    <property type="match status" value="1"/>
</dbReference>
<dbReference type="SUPFAM" id="SSF52047">
    <property type="entry name" value="RNI-like"/>
    <property type="match status" value="1"/>
</dbReference>
<keyword evidence="4" id="KW-1185">Reference proteome</keyword>